<evidence type="ECO:0000256" key="8">
    <source>
        <dbReference type="ARBA" id="ARBA00023136"/>
    </source>
</evidence>
<keyword evidence="8 10" id="KW-0472">Membrane</keyword>
<organism evidence="12 13">
    <name type="scientific">Streptomyces vulcanius</name>
    <dbReference type="NCBI Taxonomy" id="1441876"/>
    <lineage>
        <taxon>Bacteria</taxon>
        <taxon>Bacillati</taxon>
        <taxon>Actinomycetota</taxon>
        <taxon>Actinomycetes</taxon>
        <taxon>Kitasatosporales</taxon>
        <taxon>Streptomycetaceae</taxon>
        <taxon>Streptomyces</taxon>
    </lineage>
</organism>
<dbReference type="PANTHER" id="PTHR22683:SF1">
    <property type="entry name" value="TYPE VII SECRETION SYSTEM PROTEIN ESSC"/>
    <property type="match status" value="1"/>
</dbReference>
<evidence type="ECO:0000313" key="13">
    <source>
        <dbReference type="Proteomes" id="UP001595839"/>
    </source>
</evidence>
<feature type="binding site" evidence="9">
    <location>
        <begin position="841"/>
        <end position="848"/>
    </location>
    <ligand>
        <name>ATP</name>
        <dbReference type="ChEBI" id="CHEBI:30616"/>
    </ligand>
</feature>
<proteinExistence type="predicted"/>
<dbReference type="RefSeq" id="WP_381185491.1">
    <property type="nucleotide sequence ID" value="NZ_JBHSFK010000071.1"/>
</dbReference>
<accession>A0ABV9BB69</accession>
<dbReference type="InterPro" id="IPR003593">
    <property type="entry name" value="AAA+_ATPase"/>
</dbReference>
<dbReference type="SUPFAM" id="SSF52540">
    <property type="entry name" value="P-loop containing nucleoside triphosphate hydrolases"/>
    <property type="match status" value="3"/>
</dbReference>
<dbReference type="InterPro" id="IPR023837">
    <property type="entry name" value="EccCb-like_Actinobacteria"/>
</dbReference>
<feature type="transmembrane region" description="Helical" evidence="10">
    <location>
        <begin position="37"/>
        <end position="57"/>
    </location>
</feature>
<dbReference type="PROSITE" id="PS50901">
    <property type="entry name" value="FTSK"/>
    <property type="match status" value="3"/>
</dbReference>
<evidence type="ECO:0000259" key="11">
    <source>
        <dbReference type="PROSITE" id="PS50901"/>
    </source>
</evidence>
<evidence type="ECO:0000256" key="5">
    <source>
        <dbReference type="ARBA" id="ARBA00022741"/>
    </source>
</evidence>
<keyword evidence="3 10" id="KW-0812">Transmembrane</keyword>
<dbReference type="Gene3D" id="3.40.50.300">
    <property type="entry name" value="P-loop containing nucleotide triphosphate hydrolases"/>
    <property type="match status" value="3"/>
</dbReference>
<evidence type="ECO:0000256" key="10">
    <source>
        <dbReference type="SAM" id="Phobius"/>
    </source>
</evidence>
<name>A0ABV9BB69_9ACTN</name>
<comment type="subcellular location">
    <subcellularLocation>
        <location evidence="1">Cell membrane</location>
        <topology evidence="1">Multi-pass membrane protein</topology>
    </subcellularLocation>
</comment>
<gene>
    <name evidence="12" type="primary">eccCa</name>
    <name evidence="12" type="ORF">ACFPIH_53885</name>
</gene>
<dbReference type="NCBIfam" id="TIGR03924">
    <property type="entry name" value="T7SS_EccC_a"/>
    <property type="match status" value="1"/>
</dbReference>
<dbReference type="NCBIfam" id="TIGR03925">
    <property type="entry name" value="T7SS_EccC_b"/>
    <property type="match status" value="1"/>
</dbReference>
<dbReference type="InterPro" id="IPR002543">
    <property type="entry name" value="FtsK_dom"/>
</dbReference>
<dbReference type="EMBL" id="JBHSFK010000071">
    <property type="protein sequence ID" value="MFC4508188.1"/>
    <property type="molecule type" value="Genomic_DNA"/>
</dbReference>
<feature type="domain" description="FtsK" evidence="11">
    <location>
        <begin position="823"/>
        <end position="1014"/>
    </location>
</feature>
<dbReference type="InterPro" id="IPR027417">
    <property type="entry name" value="P-loop_NTPase"/>
</dbReference>
<keyword evidence="7 10" id="KW-1133">Transmembrane helix</keyword>
<evidence type="ECO:0000256" key="9">
    <source>
        <dbReference type="PROSITE-ProRule" id="PRU00289"/>
    </source>
</evidence>
<evidence type="ECO:0000256" key="7">
    <source>
        <dbReference type="ARBA" id="ARBA00022989"/>
    </source>
</evidence>
<dbReference type="PANTHER" id="PTHR22683">
    <property type="entry name" value="SPORULATION PROTEIN RELATED"/>
    <property type="match status" value="1"/>
</dbReference>
<keyword evidence="5 9" id="KW-0547">Nucleotide-binding</keyword>
<evidence type="ECO:0000256" key="1">
    <source>
        <dbReference type="ARBA" id="ARBA00004651"/>
    </source>
</evidence>
<keyword evidence="6 9" id="KW-0067">ATP-binding</keyword>
<feature type="domain" description="FtsK" evidence="11">
    <location>
        <begin position="1106"/>
        <end position="1289"/>
    </location>
</feature>
<evidence type="ECO:0000256" key="6">
    <source>
        <dbReference type="ARBA" id="ARBA00022840"/>
    </source>
</evidence>
<keyword evidence="4" id="KW-0677">Repeat</keyword>
<keyword evidence="2" id="KW-1003">Cell membrane</keyword>
<evidence type="ECO:0000256" key="4">
    <source>
        <dbReference type="ARBA" id="ARBA00022737"/>
    </source>
</evidence>
<reference evidence="13" key="1">
    <citation type="journal article" date="2019" name="Int. J. Syst. Evol. Microbiol.">
        <title>The Global Catalogue of Microorganisms (GCM) 10K type strain sequencing project: providing services to taxonomists for standard genome sequencing and annotation.</title>
        <authorList>
            <consortium name="The Broad Institute Genomics Platform"/>
            <consortium name="The Broad Institute Genome Sequencing Center for Infectious Disease"/>
            <person name="Wu L."/>
            <person name="Ma J."/>
        </authorList>
    </citation>
    <scope>NUCLEOTIDE SEQUENCE [LARGE SCALE GENOMIC DNA]</scope>
    <source>
        <strain evidence="13">CGMCC 4.7177</strain>
    </source>
</reference>
<dbReference type="InterPro" id="IPR050206">
    <property type="entry name" value="FtsK/SpoIIIE/SftA"/>
</dbReference>
<feature type="transmembrane region" description="Helical" evidence="10">
    <location>
        <begin position="69"/>
        <end position="90"/>
    </location>
</feature>
<feature type="binding site" evidence="9">
    <location>
        <begin position="486"/>
        <end position="493"/>
    </location>
    <ligand>
        <name>ATP</name>
        <dbReference type="ChEBI" id="CHEBI:30616"/>
    </ligand>
</feature>
<dbReference type="Proteomes" id="UP001595839">
    <property type="component" value="Unassembled WGS sequence"/>
</dbReference>
<evidence type="ECO:0000256" key="3">
    <source>
        <dbReference type="ARBA" id="ARBA00022692"/>
    </source>
</evidence>
<dbReference type="Pfam" id="PF01580">
    <property type="entry name" value="FtsK_SpoIIIE"/>
    <property type="match status" value="2"/>
</dbReference>
<dbReference type="SMART" id="SM00382">
    <property type="entry name" value="AAA"/>
    <property type="match status" value="3"/>
</dbReference>
<protein>
    <submittedName>
        <fullName evidence="12">Type VII secretion protein EccCa</fullName>
    </submittedName>
</protein>
<comment type="caution">
    <text evidence="12">The sequence shown here is derived from an EMBL/GenBank/DDBJ whole genome shotgun (WGS) entry which is preliminary data.</text>
</comment>
<feature type="domain" description="FtsK" evidence="11">
    <location>
        <begin position="463"/>
        <end position="663"/>
    </location>
</feature>
<feature type="binding site" evidence="9">
    <location>
        <begin position="1123"/>
        <end position="1130"/>
    </location>
    <ligand>
        <name>ATP</name>
        <dbReference type="ChEBI" id="CHEBI:30616"/>
    </ligand>
</feature>
<dbReference type="InterPro" id="IPR023836">
    <property type="entry name" value="EccCa-like_Actinobacteria"/>
</dbReference>
<keyword evidence="13" id="KW-1185">Reference proteome</keyword>
<sequence length="1324" mass="143746">MSLLLFRRPPRRPGPEAPGGQLELQEPPVLPERQSGLSALFTYLPMAVTSLGMVLLFARPGGAGGSMVYTYVMGGILVLSTVAMLVGQLVRAASERKQRISGDRRDYLRYLSQVRRKVREAVERQRDVHAWRNPDPAALWSVVRTTRLWERRAGHGDFGEVRLAVGEQRLGLRLAPLQTKPVEDLEPLAAHALRRFIRAYTSVADQPIALHLRGYERVQLRGDLDAARAMVRAVLGQLAVFHAPEELRLAVCADDVSLAHWEWTKWLPHALHATAVDGAGQRRLVARGPSELEELLGEDFTARPRFDPQAAPALEEPFTVVLLDGAETAVNSRLSGGGYRNCVVVDVSGCLPWESGPHILGLDIAPDLLRVVGQDRTGRETTAPLGRPDALSPVRARTLARLLAPYRTSVASEITEPLTTDFELTTLLGIPDLHTYDIARLWEHRGPGGADHLRVPIGIAADGSPVELDLKESAQSGMGPHGMLIGATGSGKSELLRTLVSALALTHSSEVLNLVLVDFKGGATFLGLESLPHTSAVITNLADEAALVTRMRDAVHGELVRRQELLRAAGSYSSLLEYERARLSGTPLAPLPSLLVVVDEFSELLAAHRDFIDLFVMIGRLGRSLGVHLLLASQRLDEGRVHQLESHLSYRIGLRTFSAMESRGVLGVPDAHQLPSAPGNGYLKSDQATLTRFKAAYVSGPHRARRHTARTAAGTGAVVRYDAGYVLPAHPAPDVPEAPDTPEESAESLLQVAVGRLRDLPGARPAHRIWLPPLATPPTLGELLAAQPDLPASPHDAYRAARPDGGGLRIPVGVVDRPFEQRRDPLFADLSGAGGHVGVAGGPQSGKSTLLRTLVTALAVTHTPREVQFYCLDFGGGSLTALTGLPHVGSVTGRVDIERINRTVGEFTSLLARRETEFAASGIDSMPTYRRRRAAGDFPDDPYGDVFLVIDGWSILRQDFYDLSQTIIQLAARGLNYGIHLMVASPRWADIQSALRDQIASRFELRLGDPVDSIIGMRKAQEVPRIAGRGLTEDNHHFLTALPRVDGGGAPADLTEGTRSLVAEVREAWDGPSAPPVRMLPATLAVSALPPAEGIRVPLGIEENELAPFWHDFDTHPHLIVIGDTESGKTNLLRHIARTISRRHNSDEALFAMVDVRRQLYDAVPPEQRLGYAVSLDAVREMMAAAAGAIAPRVPGPDVTPERMRERDWWEGPRLFLVIDDYELVSGNPYGPTPFDPLLEHLGQGAEMGLHLIVARAAGGAGRALSEPLLRRLTEANTPSVVLSCPPSEGVLFGDVKPSEFPPGRGLWISRRRTTQVQTALSED</sequence>
<evidence type="ECO:0000313" key="12">
    <source>
        <dbReference type="EMBL" id="MFC4508188.1"/>
    </source>
</evidence>
<evidence type="ECO:0000256" key="2">
    <source>
        <dbReference type="ARBA" id="ARBA00022475"/>
    </source>
</evidence>